<dbReference type="EMBL" id="JALLPJ020001418">
    <property type="protein sequence ID" value="KAL3764512.1"/>
    <property type="molecule type" value="Genomic_DNA"/>
</dbReference>
<accession>A0ABD3MQL4</accession>
<reference evidence="1 2" key="1">
    <citation type="submission" date="2024-10" db="EMBL/GenBank/DDBJ databases">
        <title>Updated reference genomes for cyclostephanoid diatoms.</title>
        <authorList>
            <person name="Roberts W.R."/>
            <person name="Alverson A.J."/>
        </authorList>
    </citation>
    <scope>NUCLEOTIDE SEQUENCE [LARGE SCALE GENOMIC DNA]</scope>
    <source>
        <strain evidence="1 2">AJA010-31</strain>
    </source>
</reference>
<evidence type="ECO:0000313" key="1">
    <source>
        <dbReference type="EMBL" id="KAL3764512.1"/>
    </source>
</evidence>
<comment type="caution">
    <text evidence="1">The sequence shown here is derived from an EMBL/GenBank/DDBJ whole genome shotgun (WGS) entry which is preliminary data.</text>
</comment>
<name>A0ABD3MQL4_9STRA</name>
<evidence type="ECO:0000313" key="2">
    <source>
        <dbReference type="Proteomes" id="UP001530400"/>
    </source>
</evidence>
<gene>
    <name evidence="1" type="ORF">ACHAWO_007029</name>
</gene>
<organism evidence="1 2">
    <name type="scientific">Cyclotella atomus</name>
    <dbReference type="NCBI Taxonomy" id="382360"/>
    <lineage>
        <taxon>Eukaryota</taxon>
        <taxon>Sar</taxon>
        <taxon>Stramenopiles</taxon>
        <taxon>Ochrophyta</taxon>
        <taxon>Bacillariophyta</taxon>
        <taxon>Coscinodiscophyceae</taxon>
        <taxon>Thalassiosirophycidae</taxon>
        <taxon>Stephanodiscales</taxon>
        <taxon>Stephanodiscaceae</taxon>
        <taxon>Cyclotella</taxon>
    </lineage>
</organism>
<keyword evidence="2" id="KW-1185">Reference proteome</keyword>
<proteinExistence type="predicted"/>
<sequence length="350" mass="39084">MYHPRAITLLKSAPRVAGPSRLRTLSFSSSASDSIKEQIAVPASKPYIPLYHHQDPSLFAPLVPGSLPYIIHNATAAFQAIVSLASSEELRQKFVTIARLYRLSPQVQPENSDSDCNNLYSGCIINTNVVGQSDMGLINVFSLFDGLSSPLYDMKGLTFDIKEFMDGAGFALEQFHRVDRDFFMSLKNRDIGEDYDFESVAKSNPGSLEHDLMKMTTPPFWTFLNASLKEYFNIKPFLDEVMKTSTPVESKIVNLALLSARVAEIERPSSSKRGNEAKQDETYSSGLNQVITQLEVLYEREICEVVYGEGSSNVVNVATFEACIFGDPNGEQLQWRLCQTRPASEFPYLV</sequence>
<dbReference type="AlphaFoldDB" id="A0ABD3MQL4"/>
<dbReference type="Proteomes" id="UP001530400">
    <property type="component" value="Unassembled WGS sequence"/>
</dbReference>
<protein>
    <submittedName>
        <fullName evidence="1">Uncharacterized protein</fullName>
    </submittedName>
</protein>